<protein>
    <recommendedName>
        <fullName evidence="3">DUF4419 domain-containing protein</fullName>
    </recommendedName>
</protein>
<evidence type="ECO:0000313" key="1">
    <source>
        <dbReference type="EMBL" id="CEJ82210.1"/>
    </source>
</evidence>
<gene>
    <name evidence="1" type="ORF">VHEMI02288</name>
</gene>
<dbReference type="STRING" id="1531966.A0A0A1T7T7"/>
<dbReference type="PANTHER" id="PTHR31252:SF11">
    <property type="entry name" value="DUF4419 DOMAIN-CONTAINING PROTEIN"/>
    <property type="match status" value="1"/>
</dbReference>
<organism evidence="1 2">
    <name type="scientific">[Torrubiella] hemipterigena</name>
    <dbReference type="NCBI Taxonomy" id="1531966"/>
    <lineage>
        <taxon>Eukaryota</taxon>
        <taxon>Fungi</taxon>
        <taxon>Dikarya</taxon>
        <taxon>Ascomycota</taxon>
        <taxon>Pezizomycotina</taxon>
        <taxon>Sordariomycetes</taxon>
        <taxon>Hypocreomycetidae</taxon>
        <taxon>Hypocreales</taxon>
        <taxon>Clavicipitaceae</taxon>
        <taxon>Clavicipitaceae incertae sedis</taxon>
        <taxon>'Torrubiella' clade</taxon>
    </lineage>
</organism>
<proteinExistence type="predicted"/>
<dbReference type="AlphaFoldDB" id="A0A0A1T7T7"/>
<sequence length="453" mass="51023">MRIQRFALLATASAVTISIDSTLPALKLKTSLAVASPLDLLEASCPEEFQQTNTTRPELLLSSHSQAFGEKAQNKTAFTASTIYPSSGSIVRGAIEAWAQHQHLVLRPDEVWFEVLVQMNYYMSKNAEQIRHLFVDFEGKQDITILANSWQKVIEGFSQEIASRVKTKWLLDWVMPEFSTSDTNDKMTATVLMMGLVKRYFSFTGGITCGIPSVTLLGDKADWQRLLDKLDRLPEFGQEPADYAVMLRPIFTMFIKSFDDAGSDDVKSFWKQIVRADHGFACGRGPIEYSVSGWIQGFMHWREDGFLRTPREVALKKQNETLTEYDQNVVTIEGVRYFPDGMEHLVVGYAKAPFTMLDYPADGQKTSAYLLAGNIGINRTRVPTLRNANSVTGQDDFAMAQPMSSWFLFAPVDTKKNDDRYYGSIDELRDVIGVMKSQPECPGNNDMRVDNTE</sequence>
<dbReference type="OrthoDB" id="9978173at2759"/>
<dbReference type="HOGENOM" id="CLU_037155_3_0_1"/>
<dbReference type="Proteomes" id="UP000039046">
    <property type="component" value="Unassembled WGS sequence"/>
</dbReference>
<dbReference type="InterPro" id="IPR025533">
    <property type="entry name" value="DUF4419"/>
</dbReference>
<reference evidence="1 2" key="1">
    <citation type="journal article" date="2015" name="Genome Announc.">
        <title>Draft Genome Sequence and Gene Annotation of the Entomopathogenic Fungus Verticillium hemipterigenum.</title>
        <authorList>
            <person name="Horn F."/>
            <person name="Habel A."/>
            <person name="Scharf D.H."/>
            <person name="Dworschak J."/>
            <person name="Brakhage A.A."/>
            <person name="Guthke R."/>
            <person name="Hertweck C."/>
            <person name="Linde J."/>
        </authorList>
    </citation>
    <scope>NUCLEOTIDE SEQUENCE [LARGE SCALE GENOMIC DNA]</scope>
</reference>
<dbReference type="EMBL" id="CDHN01000001">
    <property type="protein sequence ID" value="CEJ82210.1"/>
    <property type="molecule type" value="Genomic_DNA"/>
</dbReference>
<dbReference type="Pfam" id="PF14388">
    <property type="entry name" value="DUF4419"/>
    <property type="match status" value="1"/>
</dbReference>
<name>A0A0A1T7T7_9HYPO</name>
<dbReference type="PANTHER" id="PTHR31252">
    <property type="entry name" value="DUF4419 DOMAIN-CONTAINING PROTEIN"/>
    <property type="match status" value="1"/>
</dbReference>
<evidence type="ECO:0000313" key="2">
    <source>
        <dbReference type="Proteomes" id="UP000039046"/>
    </source>
</evidence>
<accession>A0A0A1T7T7</accession>
<evidence type="ECO:0008006" key="3">
    <source>
        <dbReference type="Google" id="ProtNLM"/>
    </source>
</evidence>
<keyword evidence="2" id="KW-1185">Reference proteome</keyword>